<proteinExistence type="predicted"/>
<organism evidence="2 3">
    <name type="scientific">Aureispira anguillae</name>
    <dbReference type="NCBI Taxonomy" id="2864201"/>
    <lineage>
        <taxon>Bacteria</taxon>
        <taxon>Pseudomonadati</taxon>
        <taxon>Bacteroidota</taxon>
        <taxon>Saprospiria</taxon>
        <taxon>Saprospirales</taxon>
        <taxon>Saprospiraceae</taxon>
        <taxon>Aureispira</taxon>
    </lineage>
</organism>
<dbReference type="EMBL" id="AP026867">
    <property type="protein sequence ID" value="BDS12399.1"/>
    <property type="molecule type" value="Genomic_DNA"/>
</dbReference>
<dbReference type="KEGG" id="aup:AsAng_0031200"/>
<protein>
    <recommendedName>
        <fullName evidence="1">Double-GTPase 1 domain-containing protein</fullName>
    </recommendedName>
</protein>
<feature type="domain" description="Double-GTPase 1" evidence="1">
    <location>
        <begin position="6"/>
        <end position="271"/>
    </location>
</feature>
<dbReference type="InterPro" id="IPR045530">
    <property type="entry name" value="DO-GTPase1"/>
</dbReference>
<evidence type="ECO:0000313" key="2">
    <source>
        <dbReference type="EMBL" id="BDS12399.1"/>
    </source>
</evidence>
<evidence type="ECO:0000313" key="3">
    <source>
        <dbReference type="Proteomes" id="UP001060919"/>
    </source>
</evidence>
<reference evidence="2" key="1">
    <citation type="submission" date="2022-09" db="EMBL/GenBank/DDBJ databases">
        <title>Aureispira anguillicida sp. nov., isolated from Leptocephalus of Japanese eel Anguilla japonica.</title>
        <authorList>
            <person name="Yuasa K."/>
            <person name="Mekata T."/>
            <person name="Ikunari K."/>
        </authorList>
    </citation>
    <scope>NUCLEOTIDE SEQUENCE</scope>
    <source>
        <strain evidence="2">EL160426</strain>
    </source>
</reference>
<dbReference type="RefSeq" id="WP_264793470.1">
    <property type="nucleotide sequence ID" value="NZ_AP026867.1"/>
</dbReference>
<evidence type="ECO:0000259" key="1">
    <source>
        <dbReference type="Pfam" id="PF19975"/>
    </source>
</evidence>
<sequence length="276" mass="31743">MTKQLLIIGKPDSSKTVFVTQLYSKLRQRKSKLKLDEKGIDDLSPIIDDKAALAMGNEPEATPTEKNIQMKLPINFGDENFDLVCPDYGGEQVNKIVSTRTVNRAWIRAIKSSNNWMFFIRLSSLNKATDLSHLTMTENHRKDREITEEDSYFISDQSSLIELMQIILHHKEHDYHFKMSKVKLAIVLTCWDELNTEKTPIDELKESVPLLLNFIETNWDQSRLKVLGLSALGCSLSELENKEKYEIEGAESFGFYIKENGQKNKDITELLIEVLE</sequence>
<name>A0A916DSA2_9BACT</name>
<accession>A0A916DSA2</accession>
<dbReference type="Proteomes" id="UP001060919">
    <property type="component" value="Chromosome"/>
</dbReference>
<keyword evidence="3" id="KW-1185">Reference proteome</keyword>
<gene>
    <name evidence="2" type="ORF">AsAng_0031200</name>
</gene>
<dbReference type="Pfam" id="PF19975">
    <property type="entry name" value="DO-GTPase1"/>
    <property type="match status" value="1"/>
</dbReference>
<dbReference type="AlphaFoldDB" id="A0A916DSA2"/>